<gene>
    <name evidence="4" type="primary">Rep</name>
    <name evidence="4" type="ORF">SPIL2461_LOCUS6479</name>
</gene>
<feature type="transmembrane region" description="Helical" evidence="3">
    <location>
        <begin position="786"/>
        <end position="813"/>
    </location>
</feature>
<reference evidence="4" key="1">
    <citation type="submission" date="2021-02" db="EMBL/GenBank/DDBJ databases">
        <authorList>
            <person name="Dougan E. K."/>
            <person name="Rhodes N."/>
            <person name="Thang M."/>
            <person name="Chan C."/>
        </authorList>
    </citation>
    <scope>NUCLEOTIDE SEQUENCE</scope>
</reference>
<keyword evidence="5" id="KW-1185">Reference proteome</keyword>
<dbReference type="PANTHER" id="PTHR11787">
    <property type="entry name" value="RAB GDP-DISSOCIATION INHIBITOR"/>
    <property type="match status" value="1"/>
</dbReference>
<keyword evidence="3" id="KW-0812">Transmembrane</keyword>
<evidence type="ECO:0000256" key="2">
    <source>
        <dbReference type="SAM" id="MobiDB-lite"/>
    </source>
</evidence>
<dbReference type="InterPro" id="IPR018203">
    <property type="entry name" value="GDP_dissociation_inhibitor"/>
</dbReference>
<evidence type="ECO:0000256" key="1">
    <source>
        <dbReference type="ARBA" id="ARBA00005593"/>
    </source>
</evidence>
<dbReference type="GO" id="GO:0007264">
    <property type="term" value="P:small GTPase-mediated signal transduction"/>
    <property type="evidence" value="ECO:0007669"/>
    <property type="project" value="InterPro"/>
</dbReference>
<evidence type="ECO:0000256" key="3">
    <source>
        <dbReference type="SAM" id="Phobius"/>
    </source>
</evidence>
<evidence type="ECO:0000313" key="4">
    <source>
        <dbReference type="EMBL" id="CAE7288245.1"/>
    </source>
</evidence>
<dbReference type="PANTHER" id="PTHR11787:SF4">
    <property type="entry name" value="CHM, RAB ESCORT PROTEIN 1"/>
    <property type="match status" value="1"/>
</dbReference>
<dbReference type="GO" id="GO:0005634">
    <property type="term" value="C:nucleus"/>
    <property type="evidence" value="ECO:0007669"/>
    <property type="project" value="TreeGrafter"/>
</dbReference>
<dbReference type="GO" id="GO:0005968">
    <property type="term" value="C:Rab-protein geranylgeranyltransferase complex"/>
    <property type="evidence" value="ECO:0007669"/>
    <property type="project" value="TreeGrafter"/>
</dbReference>
<dbReference type="GO" id="GO:0005829">
    <property type="term" value="C:cytosol"/>
    <property type="evidence" value="ECO:0007669"/>
    <property type="project" value="TreeGrafter"/>
</dbReference>
<feature type="region of interest" description="Disordered" evidence="2">
    <location>
        <begin position="631"/>
        <end position="661"/>
    </location>
</feature>
<comment type="similarity">
    <text evidence="1">Belongs to the Rab GDI family.</text>
</comment>
<dbReference type="PRINTS" id="PR00891">
    <property type="entry name" value="RABGDIREP"/>
</dbReference>
<evidence type="ECO:0000313" key="5">
    <source>
        <dbReference type="Proteomes" id="UP000649617"/>
    </source>
</evidence>
<name>A0A812N4C8_SYMPI</name>
<feature type="compositionally biased region" description="Polar residues" evidence="2">
    <location>
        <begin position="631"/>
        <end position="642"/>
    </location>
</feature>
<dbReference type="GO" id="GO:0005092">
    <property type="term" value="F:GDP-dissociation inhibitor activity"/>
    <property type="evidence" value="ECO:0007669"/>
    <property type="project" value="InterPro"/>
</dbReference>
<dbReference type="GO" id="GO:0016192">
    <property type="term" value="P:vesicle-mediated transport"/>
    <property type="evidence" value="ECO:0007669"/>
    <property type="project" value="TreeGrafter"/>
</dbReference>
<protein>
    <submittedName>
        <fullName evidence="4">Rep protein</fullName>
    </submittedName>
</protein>
<dbReference type="SUPFAM" id="SSF51905">
    <property type="entry name" value="FAD/NAD(P)-binding domain"/>
    <property type="match status" value="1"/>
</dbReference>
<dbReference type="Gene3D" id="3.50.50.60">
    <property type="entry name" value="FAD/NAD(P)-binding domain"/>
    <property type="match status" value="2"/>
</dbReference>
<dbReference type="Proteomes" id="UP000649617">
    <property type="component" value="Unassembled WGS sequence"/>
</dbReference>
<dbReference type="OrthoDB" id="1923006at2759"/>
<dbReference type="EMBL" id="CAJNIZ010009791">
    <property type="protein sequence ID" value="CAE7288245.1"/>
    <property type="molecule type" value="Genomic_DNA"/>
</dbReference>
<proteinExistence type="inferred from homology"/>
<dbReference type="InterPro" id="IPR036188">
    <property type="entry name" value="FAD/NAD-bd_sf"/>
</dbReference>
<organism evidence="4 5">
    <name type="scientific">Symbiodinium pilosum</name>
    <name type="common">Dinoflagellate</name>
    <dbReference type="NCBI Taxonomy" id="2952"/>
    <lineage>
        <taxon>Eukaryota</taxon>
        <taxon>Sar</taxon>
        <taxon>Alveolata</taxon>
        <taxon>Dinophyceae</taxon>
        <taxon>Suessiales</taxon>
        <taxon>Symbiodiniaceae</taxon>
        <taxon>Symbiodinium</taxon>
    </lineage>
</organism>
<keyword evidence="3" id="KW-0472">Membrane</keyword>
<dbReference type="AlphaFoldDB" id="A0A812N4C8"/>
<keyword evidence="3" id="KW-1133">Transmembrane helix</keyword>
<dbReference type="Gene3D" id="3.30.519.10">
    <property type="entry name" value="Guanine Nucleotide Dissociation Inhibitor, domain 2"/>
    <property type="match status" value="1"/>
</dbReference>
<sequence length="989" mass="109164">MALLTPEECEVDVCVLGTGLTESVAAAAFARLGRRLLHLDASGAYGGCWRSLSLAEFIHWAGGSPRFETPVSEVAGGDFRSLPEQAWTVLHRRCTTARLGETFRPRHDFEVETTEPEAGLPAEATANGDTAFKLAAHASYGCFMDHSFEWDPFGKLSEIELCKQKRALLKSPTSFSLDIVPRLLFGRSEFVDVLIESGVARYLEFQGLKSARVLTPDGLFAVPLTKSEIFQDTHLSKPEKRTLMRFITSVQPYVGSLAFQSAAQLGVDQARKVKGPNELDSSVLGINLQEPWRNFLERQQLSQRLQEFITYSICLWDWSSETQSPQWPELSCDEALRRLGRFVSSLGMYGRGTSMPLLYPMYGVAEIAQGFTRMSALHRGTYALRTRPTHLLARKDEEKGWHMTGVVTHRGEIIRTASVVGSCDHITQDGVEDTGSDLTSCRRMTVLLNSPLLGEEGVNLCVVPPSSFSPPLQNVVQVLQLDWSTGTCPRGWYVHHLSQAWVGQDTSSAFADVDKVFDALLTRCPDATCLFRCRYVHRPRPKERWQTSESGSAMKDCSSSGSLAVVADPSAVPQLVVSDEIHEARQVFLASPAAAGACAEDFLRKPEHVAEERGSHEERGGAMEELELFNEQMQESEQSKNPSLPCPSEGEGTDASSAEAVERKVSKLVDRSEAGKQAGMLFRKEVASVFNHWPPRRGLVSLPQDKEAGGRERGRLCFAPEDVSIKLTSTLALHASHCDRNGRTVVDVLLGRFDRARVSLSRASRWLHVRKAEIDCQMVNFRLNPIFWLIMPAMLVFRPLLALVGLLMLYIVVPSRAAAENAKSETSFTAFLSAEDLWNCSLWRAVVTAGLRDIMNYSVAGLVALPREVSGELSAATSFEVKGLKVSESCLILDAVANLPGKTVFQYRLKTGVSLGEVDGRQCIIWDDPSIEVTPGWPLPQFWAPIGSFAGLGLPDRLRFSRFEFQADGLLVMEGHVAGEGNRQAIIPI</sequence>
<accession>A0A812N4C8</accession>
<dbReference type="Pfam" id="PF00996">
    <property type="entry name" value="GDI"/>
    <property type="match status" value="1"/>
</dbReference>
<comment type="caution">
    <text evidence="4">The sequence shown here is derived from an EMBL/GenBank/DDBJ whole genome shotgun (WGS) entry which is preliminary data.</text>
</comment>